<comment type="similarity">
    <text evidence="1 5">Belongs to the pseudouridine synthase RsuA family.</text>
</comment>
<dbReference type="RefSeq" id="WP_132849535.1">
    <property type="nucleotide sequence ID" value="NZ_CP058648.1"/>
</dbReference>
<dbReference type="SMART" id="SM00363">
    <property type="entry name" value="S4"/>
    <property type="match status" value="1"/>
</dbReference>
<dbReference type="GO" id="GO:0005829">
    <property type="term" value="C:cytosol"/>
    <property type="evidence" value="ECO:0007669"/>
    <property type="project" value="UniProtKB-ARBA"/>
</dbReference>
<dbReference type="InterPro" id="IPR000748">
    <property type="entry name" value="PsdUridine_synth_RsuA/RluB/E/F"/>
</dbReference>
<name>A0A4R2T5W1_9FIRM</name>
<dbReference type="GO" id="GO:0120159">
    <property type="term" value="F:rRNA pseudouridine synthase activity"/>
    <property type="evidence" value="ECO:0007669"/>
    <property type="project" value="UniProtKB-ARBA"/>
</dbReference>
<dbReference type="OrthoDB" id="9807213at2"/>
<dbReference type="CDD" id="cd02870">
    <property type="entry name" value="PseudoU_synth_RsuA_like"/>
    <property type="match status" value="1"/>
</dbReference>
<evidence type="ECO:0000256" key="3">
    <source>
        <dbReference type="ARBA" id="ARBA00023235"/>
    </source>
</evidence>
<dbReference type="Gene3D" id="3.10.290.10">
    <property type="entry name" value="RNA-binding S4 domain"/>
    <property type="match status" value="1"/>
</dbReference>
<gene>
    <name evidence="7" type="ORF">EDD79_104913</name>
</gene>
<dbReference type="PROSITE" id="PS50889">
    <property type="entry name" value="S4"/>
    <property type="match status" value="1"/>
</dbReference>
<dbReference type="InterPro" id="IPR042092">
    <property type="entry name" value="PsdUridine_s_RsuA/RluB/E/F_cat"/>
</dbReference>
<dbReference type="PANTHER" id="PTHR47683">
    <property type="entry name" value="PSEUDOURIDINE SYNTHASE FAMILY PROTEIN-RELATED"/>
    <property type="match status" value="1"/>
</dbReference>
<proteinExistence type="inferred from homology"/>
<protein>
    <recommendedName>
        <fullName evidence="5">Pseudouridine synthase</fullName>
        <ecNumber evidence="5">5.4.99.-</ecNumber>
    </recommendedName>
</protein>
<dbReference type="InterPro" id="IPR018496">
    <property type="entry name" value="PsdUridine_synth_RsuA/RluB_CS"/>
</dbReference>
<dbReference type="SUPFAM" id="SSF55174">
    <property type="entry name" value="Alpha-L RNA-binding motif"/>
    <property type="match status" value="1"/>
</dbReference>
<feature type="domain" description="RNA-binding S4" evidence="6">
    <location>
        <begin position="1"/>
        <end position="61"/>
    </location>
</feature>
<sequence>MRLQKFIASCGIASRRKSEEIIKLGEIKVNDIAISEMGHIVDPDKDIVTYKGKRITLENKSVYVLLNKPIGYITTVSEQFNRKKVTDLVDLKERLFPVGRLDYNTSGLLILTNDGELTYRLTHPKHKVEKKYVAKIKGHPSRETINKFEKGLKIEDYITAPAKFKLLKKESNTSIVEIIITEGRNRQIRKMCDTIGHPVIDLERKAIGKITIGNLPLGKWRYLTSEEVEYLKKL</sequence>
<dbReference type="NCBIfam" id="TIGR00093">
    <property type="entry name" value="pseudouridine synthase"/>
    <property type="match status" value="1"/>
</dbReference>
<dbReference type="Pfam" id="PF00849">
    <property type="entry name" value="PseudoU_synth_2"/>
    <property type="match status" value="1"/>
</dbReference>
<dbReference type="InterPro" id="IPR036986">
    <property type="entry name" value="S4_RNA-bd_sf"/>
</dbReference>
<dbReference type="EC" id="5.4.99.-" evidence="5"/>
<dbReference type="Gene3D" id="3.30.70.1560">
    <property type="entry name" value="Alpha-L RNA-binding motif"/>
    <property type="match status" value="1"/>
</dbReference>
<evidence type="ECO:0000259" key="6">
    <source>
        <dbReference type="SMART" id="SM00363"/>
    </source>
</evidence>
<dbReference type="InterPro" id="IPR002942">
    <property type="entry name" value="S4_RNA-bd"/>
</dbReference>
<dbReference type="InterPro" id="IPR020103">
    <property type="entry name" value="PsdUridine_synth_cat_dom_sf"/>
</dbReference>
<dbReference type="Proteomes" id="UP000295504">
    <property type="component" value="Unassembled WGS sequence"/>
</dbReference>
<keyword evidence="3 5" id="KW-0413">Isomerase</keyword>
<accession>A0A4R2T5W1</accession>
<evidence type="ECO:0000313" key="8">
    <source>
        <dbReference type="Proteomes" id="UP000295504"/>
    </source>
</evidence>
<dbReference type="InterPro" id="IPR020094">
    <property type="entry name" value="TruA/RsuA/RluB/E/F_N"/>
</dbReference>
<dbReference type="SUPFAM" id="SSF55120">
    <property type="entry name" value="Pseudouridine synthase"/>
    <property type="match status" value="1"/>
</dbReference>
<dbReference type="AlphaFoldDB" id="A0A4R2T5W1"/>
<organism evidence="7 8">
    <name type="scientific">Serpentinicella alkaliphila</name>
    <dbReference type="NCBI Taxonomy" id="1734049"/>
    <lineage>
        <taxon>Bacteria</taxon>
        <taxon>Bacillati</taxon>
        <taxon>Bacillota</taxon>
        <taxon>Clostridia</taxon>
        <taxon>Peptostreptococcales</taxon>
        <taxon>Natronincolaceae</taxon>
        <taxon>Serpentinicella</taxon>
    </lineage>
</organism>
<evidence type="ECO:0000313" key="7">
    <source>
        <dbReference type="EMBL" id="TCP96796.1"/>
    </source>
</evidence>
<keyword evidence="2 4" id="KW-0694">RNA-binding</keyword>
<dbReference type="GO" id="GO:0003723">
    <property type="term" value="F:RNA binding"/>
    <property type="evidence" value="ECO:0007669"/>
    <property type="project" value="UniProtKB-KW"/>
</dbReference>
<evidence type="ECO:0000256" key="4">
    <source>
        <dbReference type="PROSITE-ProRule" id="PRU00182"/>
    </source>
</evidence>
<reference evidence="7 8" key="1">
    <citation type="submission" date="2019-03" db="EMBL/GenBank/DDBJ databases">
        <title>Genomic Encyclopedia of Type Strains, Phase IV (KMG-IV): sequencing the most valuable type-strain genomes for metagenomic binning, comparative biology and taxonomic classification.</title>
        <authorList>
            <person name="Goeker M."/>
        </authorList>
    </citation>
    <scope>NUCLEOTIDE SEQUENCE [LARGE SCALE GENOMIC DNA]</scope>
    <source>
        <strain evidence="7 8">DSM 100013</strain>
    </source>
</reference>
<dbReference type="GO" id="GO:0000455">
    <property type="term" value="P:enzyme-directed rRNA pseudouridine synthesis"/>
    <property type="evidence" value="ECO:0007669"/>
    <property type="project" value="UniProtKB-ARBA"/>
</dbReference>
<dbReference type="EMBL" id="SLYC01000049">
    <property type="protein sequence ID" value="TCP96796.1"/>
    <property type="molecule type" value="Genomic_DNA"/>
</dbReference>
<comment type="caution">
    <text evidence="7">The sequence shown here is derived from an EMBL/GenBank/DDBJ whole genome shotgun (WGS) entry which is preliminary data.</text>
</comment>
<keyword evidence="8" id="KW-1185">Reference proteome</keyword>
<evidence type="ECO:0000256" key="1">
    <source>
        <dbReference type="ARBA" id="ARBA00008348"/>
    </source>
</evidence>
<dbReference type="FunFam" id="3.30.70.1560:FF:000001">
    <property type="entry name" value="Pseudouridine synthase"/>
    <property type="match status" value="1"/>
</dbReference>
<dbReference type="PROSITE" id="PS01149">
    <property type="entry name" value="PSI_RSU"/>
    <property type="match status" value="1"/>
</dbReference>
<dbReference type="Gene3D" id="3.30.70.580">
    <property type="entry name" value="Pseudouridine synthase I, catalytic domain, N-terminal subdomain"/>
    <property type="match status" value="1"/>
</dbReference>
<dbReference type="InterPro" id="IPR006145">
    <property type="entry name" value="PsdUridine_synth_RsuA/RluA"/>
</dbReference>
<evidence type="ECO:0000256" key="2">
    <source>
        <dbReference type="ARBA" id="ARBA00022884"/>
    </source>
</evidence>
<dbReference type="InterPro" id="IPR050343">
    <property type="entry name" value="RsuA_PseudoU_synthase"/>
</dbReference>
<dbReference type="Pfam" id="PF01479">
    <property type="entry name" value="S4"/>
    <property type="match status" value="1"/>
</dbReference>
<evidence type="ECO:0000256" key="5">
    <source>
        <dbReference type="RuleBase" id="RU003887"/>
    </source>
</evidence>
<dbReference type="PANTHER" id="PTHR47683:SF2">
    <property type="entry name" value="RNA-BINDING S4 DOMAIN-CONTAINING PROTEIN"/>
    <property type="match status" value="1"/>
</dbReference>
<dbReference type="FunFam" id="3.10.290.10:FF:000003">
    <property type="entry name" value="Pseudouridine synthase"/>
    <property type="match status" value="1"/>
</dbReference>
<dbReference type="CDD" id="cd00165">
    <property type="entry name" value="S4"/>
    <property type="match status" value="1"/>
</dbReference>